<name>A0A1V6P0W4_PENDC</name>
<dbReference type="OrthoDB" id="5415741at2759"/>
<accession>A0A1V6P0W4</accession>
<protein>
    <submittedName>
        <fullName evidence="1">Uncharacterized protein</fullName>
    </submittedName>
</protein>
<comment type="caution">
    <text evidence="1">The sequence shown here is derived from an EMBL/GenBank/DDBJ whole genome shotgun (WGS) entry which is preliminary data.</text>
</comment>
<sequence>MEWTLTFHREKLLRIHGNRSAQAFVVGLKATGKNGIEIAEITGLSRGTCHRVYARALKRGFDPSKRPFELLDTYFGSHSTQIQEEPKDDTLLKKTKYILVVEEKKHVLTFPASTEEKTQNEK</sequence>
<keyword evidence="2" id="KW-1185">Reference proteome</keyword>
<dbReference type="Proteomes" id="UP000191522">
    <property type="component" value="Unassembled WGS sequence"/>
</dbReference>
<organism evidence="1 2">
    <name type="scientific">Penicillium decumbens</name>
    <dbReference type="NCBI Taxonomy" id="69771"/>
    <lineage>
        <taxon>Eukaryota</taxon>
        <taxon>Fungi</taxon>
        <taxon>Dikarya</taxon>
        <taxon>Ascomycota</taxon>
        <taxon>Pezizomycotina</taxon>
        <taxon>Eurotiomycetes</taxon>
        <taxon>Eurotiomycetidae</taxon>
        <taxon>Eurotiales</taxon>
        <taxon>Aspergillaceae</taxon>
        <taxon>Penicillium</taxon>
    </lineage>
</organism>
<reference evidence="2" key="1">
    <citation type="journal article" date="2017" name="Nat. Microbiol.">
        <title>Global analysis of biosynthetic gene clusters reveals vast potential of secondary metabolite production in Penicillium species.</title>
        <authorList>
            <person name="Nielsen J.C."/>
            <person name="Grijseels S."/>
            <person name="Prigent S."/>
            <person name="Ji B."/>
            <person name="Dainat J."/>
            <person name="Nielsen K.F."/>
            <person name="Frisvad J.C."/>
            <person name="Workman M."/>
            <person name="Nielsen J."/>
        </authorList>
    </citation>
    <scope>NUCLEOTIDE SEQUENCE [LARGE SCALE GENOMIC DNA]</scope>
    <source>
        <strain evidence="2">IBT 11843</strain>
    </source>
</reference>
<gene>
    <name evidence="1" type="ORF">PENDEC_c022G02235</name>
</gene>
<evidence type="ECO:0000313" key="1">
    <source>
        <dbReference type="EMBL" id="OQD70581.1"/>
    </source>
</evidence>
<proteinExistence type="predicted"/>
<evidence type="ECO:0000313" key="2">
    <source>
        <dbReference type="Proteomes" id="UP000191522"/>
    </source>
</evidence>
<dbReference type="AlphaFoldDB" id="A0A1V6P0W4"/>
<dbReference type="EMBL" id="MDYL01000022">
    <property type="protein sequence ID" value="OQD70581.1"/>
    <property type="molecule type" value="Genomic_DNA"/>
</dbReference>